<dbReference type="EMBL" id="JAGTJQ010000009">
    <property type="protein sequence ID" value="KAH7024986.1"/>
    <property type="molecule type" value="Genomic_DNA"/>
</dbReference>
<sequence>MARDRRDDQASEICITGVVIIPGKCDAAWENRNLCRREDPSSGWAATATDGDDKSTSGSTETAALRLVFLLPLAAPALAPTMLTRIASSEILSRPVVLTDGSSRSKPSVVDRETLDVIVVEQTFPSSSWLRAGPVSSSTDAVAEAPTALLKPMLPISHGFTPNEQSVLSLVHRTTQLPRALTLRV</sequence>
<evidence type="ECO:0000313" key="3">
    <source>
        <dbReference type="Proteomes" id="UP000756346"/>
    </source>
</evidence>
<dbReference type="AlphaFoldDB" id="A0A9P9BPX7"/>
<gene>
    <name evidence="2" type="ORF">B0I36DRAFT_416923</name>
</gene>
<dbReference type="Proteomes" id="UP000756346">
    <property type="component" value="Unassembled WGS sequence"/>
</dbReference>
<proteinExistence type="predicted"/>
<feature type="region of interest" description="Disordered" evidence="1">
    <location>
        <begin position="39"/>
        <end position="58"/>
    </location>
</feature>
<evidence type="ECO:0000313" key="2">
    <source>
        <dbReference type="EMBL" id="KAH7024986.1"/>
    </source>
</evidence>
<organism evidence="2 3">
    <name type="scientific">Microdochium trichocladiopsis</name>
    <dbReference type="NCBI Taxonomy" id="1682393"/>
    <lineage>
        <taxon>Eukaryota</taxon>
        <taxon>Fungi</taxon>
        <taxon>Dikarya</taxon>
        <taxon>Ascomycota</taxon>
        <taxon>Pezizomycotina</taxon>
        <taxon>Sordariomycetes</taxon>
        <taxon>Xylariomycetidae</taxon>
        <taxon>Xylariales</taxon>
        <taxon>Microdochiaceae</taxon>
        <taxon>Microdochium</taxon>
    </lineage>
</organism>
<reference evidence="2" key="1">
    <citation type="journal article" date="2021" name="Nat. Commun.">
        <title>Genetic determinants of endophytism in the Arabidopsis root mycobiome.</title>
        <authorList>
            <person name="Mesny F."/>
            <person name="Miyauchi S."/>
            <person name="Thiergart T."/>
            <person name="Pickel B."/>
            <person name="Atanasova L."/>
            <person name="Karlsson M."/>
            <person name="Huettel B."/>
            <person name="Barry K.W."/>
            <person name="Haridas S."/>
            <person name="Chen C."/>
            <person name="Bauer D."/>
            <person name="Andreopoulos W."/>
            <person name="Pangilinan J."/>
            <person name="LaButti K."/>
            <person name="Riley R."/>
            <person name="Lipzen A."/>
            <person name="Clum A."/>
            <person name="Drula E."/>
            <person name="Henrissat B."/>
            <person name="Kohler A."/>
            <person name="Grigoriev I.V."/>
            <person name="Martin F.M."/>
            <person name="Hacquard S."/>
        </authorList>
    </citation>
    <scope>NUCLEOTIDE SEQUENCE</scope>
    <source>
        <strain evidence="2">MPI-CAGE-CH-0230</strain>
    </source>
</reference>
<accession>A0A9P9BPX7</accession>
<dbReference type="RefSeq" id="XP_046008534.1">
    <property type="nucleotide sequence ID" value="XM_046162092.1"/>
</dbReference>
<evidence type="ECO:0000256" key="1">
    <source>
        <dbReference type="SAM" id="MobiDB-lite"/>
    </source>
</evidence>
<name>A0A9P9BPX7_9PEZI</name>
<protein>
    <submittedName>
        <fullName evidence="2">Uncharacterized protein</fullName>
    </submittedName>
</protein>
<keyword evidence="3" id="KW-1185">Reference proteome</keyword>
<dbReference type="GeneID" id="70191638"/>
<comment type="caution">
    <text evidence="2">The sequence shown here is derived from an EMBL/GenBank/DDBJ whole genome shotgun (WGS) entry which is preliminary data.</text>
</comment>